<dbReference type="PANTHER" id="PTHR11439:SF483">
    <property type="entry name" value="PEPTIDE SYNTHASE GLIP-LIKE, PUTATIVE (AFU_ORTHOLOGUE AFUA_3G12920)-RELATED"/>
    <property type="match status" value="1"/>
</dbReference>
<dbReference type="Proteomes" id="UP001227230">
    <property type="component" value="Chromosome 18"/>
</dbReference>
<keyword evidence="3" id="KW-1185">Reference proteome</keyword>
<proteinExistence type="predicted"/>
<dbReference type="SUPFAM" id="SSF56672">
    <property type="entry name" value="DNA/RNA polymerases"/>
    <property type="match status" value="1"/>
</dbReference>
<organism evidence="2 3">
    <name type="scientific">Vitis vinifera</name>
    <name type="common">Grape</name>
    <dbReference type="NCBI Taxonomy" id="29760"/>
    <lineage>
        <taxon>Eukaryota</taxon>
        <taxon>Viridiplantae</taxon>
        <taxon>Streptophyta</taxon>
        <taxon>Embryophyta</taxon>
        <taxon>Tracheophyta</taxon>
        <taxon>Spermatophyta</taxon>
        <taxon>Magnoliopsida</taxon>
        <taxon>eudicotyledons</taxon>
        <taxon>Gunneridae</taxon>
        <taxon>Pentapetalae</taxon>
        <taxon>rosids</taxon>
        <taxon>Vitales</taxon>
        <taxon>Vitaceae</taxon>
        <taxon>Viteae</taxon>
        <taxon>Vitis</taxon>
    </lineage>
</organism>
<dbReference type="EMBL" id="CP126665">
    <property type="protein sequence ID" value="WKA11087.1"/>
    <property type="molecule type" value="Genomic_DNA"/>
</dbReference>
<keyword evidence="1" id="KW-0812">Transmembrane</keyword>
<sequence>MFNMEEAKTMKTPMSSSIKLDMDEKGKPVNSTMYRGMIGSLLYLTASRPDIMYSVCLCAKFQSCPKESHLSAVKRILRYLKGTMDIGLWYPKGDNFELIGYLDADFAGCKVERKSTSGTCHFLGHSLVSWHSKKQNSVALSMAEAEYIAAGLCCAQILWMKQTLSDFNLIFEHVPIKCDNTSAINISKNPVQHSRTKHIEIRHHFLRDHAQNGGITLEFIRHVMMLQLFKKQLLNMSHVVAVVVVVAVIAVISFGGDEAVVDEAQTLTATVI</sequence>
<accession>A0ABY9DVI1</accession>
<reference evidence="2 3" key="1">
    <citation type="journal article" date="2023" name="Hortic Res">
        <title>The complete reference genome for grapevine (Vitis vinifera L.) genetics and breeding.</title>
        <authorList>
            <person name="Shi X."/>
            <person name="Cao S."/>
            <person name="Wang X."/>
            <person name="Huang S."/>
            <person name="Wang Y."/>
            <person name="Liu Z."/>
            <person name="Liu W."/>
            <person name="Leng X."/>
            <person name="Peng Y."/>
            <person name="Wang N."/>
            <person name="Wang Y."/>
            <person name="Ma Z."/>
            <person name="Xu X."/>
            <person name="Zhang F."/>
            <person name="Xue H."/>
            <person name="Zhong H."/>
            <person name="Wang Y."/>
            <person name="Zhang K."/>
            <person name="Velt A."/>
            <person name="Avia K."/>
            <person name="Holtgrawe D."/>
            <person name="Grimplet J."/>
            <person name="Matus J.T."/>
            <person name="Ware D."/>
            <person name="Wu X."/>
            <person name="Wang H."/>
            <person name="Liu C."/>
            <person name="Fang Y."/>
            <person name="Rustenholz C."/>
            <person name="Cheng Z."/>
            <person name="Xiao H."/>
            <person name="Zhou Y."/>
        </authorList>
    </citation>
    <scope>NUCLEOTIDE SEQUENCE [LARGE SCALE GENOMIC DNA]</scope>
    <source>
        <strain evidence="3">cv. Pinot noir / PN40024</strain>
        <tissue evidence="2">Leaf</tissue>
    </source>
</reference>
<protein>
    <recommendedName>
        <fullName evidence="4">Retrovirus-related Pol polyprotein from transposon RE1</fullName>
    </recommendedName>
</protein>
<keyword evidence="1" id="KW-0472">Membrane</keyword>
<evidence type="ECO:0008006" key="4">
    <source>
        <dbReference type="Google" id="ProtNLM"/>
    </source>
</evidence>
<name>A0ABY9DVI1_VITVI</name>
<evidence type="ECO:0000256" key="1">
    <source>
        <dbReference type="SAM" id="Phobius"/>
    </source>
</evidence>
<evidence type="ECO:0000313" key="2">
    <source>
        <dbReference type="EMBL" id="WKA11087.1"/>
    </source>
</evidence>
<gene>
    <name evidence="2" type="ORF">VitviT2T_028619</name>
</gene>
<dbReference type="InterPro" id="IPR043502">
    <property type="entry name" value="DNA/RNA_pol_sf"/>
</dbReference>
<keyword evidence="1" id="KW-1133">Transmembrane helix</keyword>
<dbReference type="PANTHER" id="PTHR11439">
    <property type="entry name" value="GAG-POL-RELATED RETROTRANSPOSON"/>
    <property type="match status" value="1"/>
</dbReference>
<evidence type="ECO:0000313" key="3">
    <source>
        <dbReference type="Proteomes" id="UP001227230"/>
    </source>
</evidence>
<dbReference type="CDD" id="cd09272">
    <property type="entry name" value="RNase_HI_RT_Ty1"/>
    <property type="match status" value="1"/>
</dbReference>
<feature type="transmembrane region" description="Helical" evidence="1">
    <location>
        <begin position="233"/>
        <end position="254"/>
    </location>
</feature>